<dbReference type="HOGENOM" id="CLU_1803485_0_0_10"/>
<evidence type="ECO:0000256" key="1">
    <source>
        <dbReference type="SAM" id="Phobius"/>
    </source>
</evidence>
<dbReference type="STRING" id="760192.Halhy_4501"/>
<feature type="signal peptide" evidence="2">
    <location>
        <begin position="1"/>
        <end position="22"/>
    </location>
</feature>
<proteinExistence type="predicted"/>
<evidence type="ECO:0000256" key="2">
    <source>
        <dbReference type="SAM" id="SignalP"/>
    </source>
</evidence>
<sequence>MKKFFTSLFLCLGLLLATNSYAMFSKAPAANDPVATNVNPEAKLGIDDLKNMTVKEIEAKIGHELTWKQKLGIKMLKNKAAKAERHPEKPAASGSTLIGLLLGLVLFLIGVLIAYIAFADDRNVIKGAWIGAAVVLVLYLVVL</sequence>
<protein>
    <submittedName>
        <fullName evidence="3">Uncharacterized protein</fullName>
    </submittedName>
</protein>
<dbReference type="RefSeq" id="WP_013766879.1">
    <property type="nucleotide sequence ID" value="NC_015510.1"/>
</dbReference>
<evidence type="ECO:0000313" key="4">
    <source>
        <dbReference type="Proteomes" id="UP000008461"/>
    </source>
</evidence>
<keyword evidence="2" id="KW-0732">Signal</keyword>
<dbReference type="AlphaFoldDB" id="F4KS96"/>
<evidence type="ECO:0000313" key="3">
    <source>
        <dbReference type="EMBL" id="AEE52341.1"/>
    </source>
</evidence>
<feature type="transmembrane region" description="Helical" evidence="1">
    <location>
        <begin position="124"/>
        <end position="142"/>
    </location>
</feature>
<feature type="chain" id="PRO_5003312004" evidence="2">
    <location>
        <begin position="23"/>
        <end position="143"/>
    </location>
</feature>
<name>F4KS96_HALH1</name>
<keyword evidence="4" id="KW-1185">Reference proteome</keyword>
<keyword evidence="1" id="KW-0472">Membrane</keyword>
<feature type="transmembrane region" description="Helical" evidence="1">
    <location>
        <begin position="97"/>
        <end position="117"/>
    </location>
</feature>
<dbReference type="Proteomes" id="UP000008461">
    <property type="component" value="Chromosome"/>
</dbReference>
<reference key="2">
    <citation type="submission" date="2011-04" db="EMBL/GenBank/DDBJ databases">
        <title>Complete sequence of chromosome of Haliscomenobacter hydrossis DSM 1100.</title>
        <authorList>
            <consortium name="US DOE Joint Genome Institute (JGI-PGF)"/>
            <person name="Lucas S."/>
            <person name="Han J."/>
            <person name="Lapidus A."/>
            <person name="Bruce D."/>
            <person name="Goodwin L."/>
            <person name="Pitluck S."/>
            <person name="Peters L."/>
            <person name="Kyrpides N."/>
            <person name="Mavromatis K."/>
            <person name="Ivanova N."/>
            <person name="Ovchinnikova G."/>
            <person name="Pagani I."/>
            <person name="Daligault H."/>
            <person name="Detter J.C."/>
            <person name="Han C."/>
            <person name="Land M."/>
            <person name="Hauser L."/>
            <person name="Markowitz V."/>
            <person name="Cheng J.-F."/>
            <person name="Hugenholtz P."/>
            <person name="Woyke T."/>
            <person name="Wu D."/>
            <person name="Verbarg S."/>
            <person name="Frueling A."/>
            <person name="Brambilla E."/>
            <person name="Klenk H.-P."/>
            <person name="Eisen J.A."/>
        </authorList>
    </citation>
    <scope>NUCLEOTIDE SEQUENCE</scope>
    <source>
        <strain>DSM 1100</strain>
    </source>
</reference>
<dbReference type="EMBL" id="CP002691">
    <property type="protein sequence ID" value="AEE52341.1"/>
    <property type="molecule type" value="Genomic_DNA"/>
</dbReference>
<dbReference type="KEGG" id="hhy:Halhy_4501"/>
<gene>
    <name evidence="3" type="ordered locus">Halhy_4501</name>
</gene>
<accession>F4KS96</accession>
<keyword evidence="1" id="KW-0812">Transmembrane</keyword>
<keyword evidence="1" id="KW-1133">Transmembrane helix</keyword>
<organism evidence="3 4">
    <name type="scientific">Haliscomenobacter hydrossis (strain ATCC 27775 / DSM 1100 / LMG 10767 / O)</name>
    <dbReference type="NCBI Taxonomy" id="760192"/>
    <lineage>
        <taxon>Bacteria</taxon>
        <taxon>Pseudomonadati</taxon>
        <taxon>Bacteroidota</taxon>
        <taxon>Saprospiria</taxon>
        <taxon>Saprospirales</taxon>
        <taxon>Haliscomenobacteraceae</taxon>
        <taxon>Haliscomenobacter</taxon>
    </lineage>
</organism>
<reference evidence="3 4" key="1">
    <citation type="journal article" date="2011" name="Stand. Genomic Sci.">
        <title>Complete genome sequence of Haliscomenobacter hydrossis type strain (O).</title>
        <authorList>
            <consortium name="US DOE Joint Genome Institute (JGI-PGF)"/>
            <person name="Daligault H."/>
            <person name="Lapidus A."/>
            <person name="Zeytun A."/>
            <person name="Nolan M."/>
            <person name="Lucas S."/>
            <person name="Del Rio T.G."/>
            <person name="Tice H."/>
            <person name="Cheng J.F."/>
            <person name="Tapia R."/>
            <person name="Han C."/>
            <person name="Goodwin L."/>
            <person name="Pitluck S."/>
            <person name="Liolios K."/>
            <person name="Pagani I."/>
            <person name="Ivanova N."/>
            <person name="Huntemann M."/>
            <person name="Mavromatis K."/>
            <person name="Mikhailova N."/>
            <person name="Pati A."/>
            <person name="Chen A."/>
            <person name="Palaniappan K."/>
            <person name="Land M."/>
            <person name="Hauser L."/>
            <person name="Brambilla E.M."/>
            <person name="Rohde M."/>
            <person name="Verbarg S."/>
            <person name="Goker M."/>
            <person name="Bristow J."/>
            <person name="Eisen J.A."/>
            <person name="Markowitz V."/>
            <person name="Hugenholtz P."/>
            <person name="Kyrpides N.C."/>
            <person name="Klenk H.P."/>
            <person name="Woyke T."/>
        </authorList>
    </citation>
    <scope>NUCLEOTIDE SEQUENCE [LARGE SCALE GENOMIC DNA]</scope>
    <source>
        <strain evidence="4">ATCC 27775 / DSM 1100 / LMG 10767 / O</strain>
    </source>
</reference>